<feature type="transmembrane region" description="Helical" evidence="7">
    <location>
        <begin position="58"/>
        <end position="84"/>
    </location>
</feature>
<evidence type="ECO:0000259" key="9">
    <source>
        <dbReference type="PROSITE" id="PS50885"/>
    </source>
</evidence>
<keyword evidence="1" id="KW-0488">Methylation</keyword>
<evidence type="ECO:0000259" key="8">
    <source>
        <dbReference type="PROSITE" id="PS50111"/>
    </source>
</evidence>
<dbReference type="PANTHER" id="PTHR43531">
    <property type="entry name" value="PROTEIN ICFG"/>
    <property type="match status" value="1"/>
</dbReference>
<keyword evidence="5" id="KW-0175">Coiled coil</keyword>
<evidence type="ECO:0000313" key="10">
    <source>
        <dbReference type="EMBL" id="MCL7930764.1"/>
    </source>
</evidence>
<keyword evidence="7" id="KW-1133">Transmembrane helix</keyword>
<dbReference type="PRINTS" id="PR00260">
    <property type="entry name" value="CHEMTRNSDUCR"/>
</dbReference>
<proteinExistence type="inferred from homology"/>
<dbReference type="EMBL" id="JAMJPJ010000021">
    <property type="protein sequence ID" value="MCL7930764.1"/>
    <property type="molecule type" value="Genomic_DNA"/>
</dbReference>
<evidence type="ECO:0000256" key="6">
    <source>
        <dbReference type="SAM" id="MobiDB-lite"/>
    </source>
</evidence>
<feature type="compositionally biased region" description="Polar residues" evidence="6">
    <location>
        <begin position="184"/>
        <end position="209"/>
    </location>
</feature>
<gene>
    <name evidence="10" type="ORF">M8006_12390</name>
</gene>
<reference evidence="10" key="1">
    <citation type="submission" date="2022-05" db="EMBL/GenBank/DDBJ databases">
        <title>Halomonas geminus sp. nov. and Halomonas llamarensis sp. nov. isolated from high-altitude salars of the Atacama Desert.</title>
        <authorList>
            <person name="Hintersatz C."/>
            <person name="Rojas L.A."/>
            <person name="Wei T.-S."/>
            <person name="Kutschke S."/>
            <person name="Lehmann F."/>
            <person name="Jain R."/>
            <person name="Pollmann K."/>
        </authorList>
    </citation>
    <scope>NUCLEOTIDE SEQUENCE</scope>
    <source>
        <strain evidence="10">ATCHA</strain>
    </source>
</reference>
<dbReference type="PROSITE" id="PS50885">
    <property type="entry name" value="HAMP"/>
    <property type="match status" value="1"/>
</dbReference>
<dbReference type="Pfam" id="PF00015">
    <property type="entry name" value="MCPsignal"/>
    <property type="match status" value="1"/>
</dbReference>
<accession>A0ABT0SSE9</accession>
<dbReference type="CDD" id="cd11386">
    <property type="entry name" value="MCP_signal"/>
    <property type="match status" value="1"/>
</dbReference>
<keyword evidence="7" id="KW-0812">Transmembrane</keyword>
<feature type="region of interest" description="Disordered" evidence="6">
    <location>
        <begin position="184"/>
        <end position="210"/>
    </location>
</feature>
<evidence type="ECO:0000256" key="3">
    <source>
        <dbReference type="ARBA" id="ARBA00029447"/>
    </source>
</evidence>
<dbReference type="InterPro" id="IPR004089">
    <property type="entry name" value="MCPsignal_dom"/>
</dbReference>
<evidence type="ECO:0000256" key="7">
    <source>
        <dbReference type="SAM" id="Phobius"/>
    </source>
</evidence>
<dbReference type="PROSITE" id="PS50111">
    <property type="entry name" value="CHEMOTAXIS_TRANSDUC_2"/>
    <property type="match status" value="1"/>
</dbReference>
<dbReference type="RefSeq" id="WP_250082635.1">
    <property type="nucleotide sequence ID" value="NZ_JAMJPJ010000021.1"/>
</dbReference>
<evidence type="ECO:0000256" key="2">
    <source>
        <dbReference type="ARBA" id="ARBA00023224"/>
    </source>
</evidence>
<dbReference type="SMART" id="SM00283">
    <property type="entry name" value="MA"/>
    <property type="match status" value="1"/>
</dbReference>
<keyword evidence="11" id="KW-1185">Reference proteome</keyword>
<feature type="domain" description="Methyl-accepting transducer" evidence="8">
    <location>
        <begin position="143"/>
        <end position="372"/>
    </location>
</feature>
<sequence length="411" mass="44873">MPTLCLKVDALAQGNATAYRSQRNDAHRSYTEFYQNAIGFFHTVEDEGNDRLDDFASVVSMATITIIAVFIIAIVVTLIVYWGVGANLIRPMHRITEHFQSMAKGDLSREVETRGRNEIGILFASLRNMQQGLLGTVSTVRDSSGEVFASAREIAKGNQDLAARTERQSASLTETASSIKEMTSTMERNSENADQASQVARETAHSAQQGGDVVTNVVSRMHEIRQSSQKITDIIGLIDSIAFQTNILALNASVEAARAGEHGRGFAVVASEVRQLATRSADAATDIRQLIATSVEQVEAGTQQADLAGETMSEIMASVKRVTTLMEEIAVATQEQRSGINEINTAVNEMEQTTQQNAAMVEQASTAAIQLQHEAERLTDVVSRFKLGQEKEENAQKHLPEQQYSLVPLTQ</sequence>
<comment type="similarity">
    <text evidence="3">Belongs to the methyl-accepting chemotaxis (MCP) protein family.</text>
</comment>
<dbReference type="SMART" id="SM00304">
    <property type="entry name" value="HAMP"/>
    <property type="match status" value="1"/>
</dbReference>
<dbReference type="Pfam" id="PF00672">
    <property type="entry name" value="HAMP"/>
    <property type="match status" value="1"/>
</dbReference>
<keyword evidence="2 4" id="KW-0807">Transducer</keyword>
<evidence type="ECO:0000313" key="11">
    <source>
        <dbReference type="Proteomes" id="UP001165308"/>
    </source>
</evidence>
<evidence type="ECO:0000256" key="5">
    <source>
        <dbReference type="SAM" id="Coils"/>
    </source>
</evidence>
<dbReference type="InterPro" id="IPR004090">
    <property type="entry name" value="Chemotax_Me-accpt_rcpt"/>
</dbReference>
<organism evidence="10 11">
    <name type="scientific">Halomonas llamarensis</name>
    <dbReference type="NCBI Taxonomy" id="2945104"/>
    <lineage>
        <taxon>Bacteria</taxon>
        <taxon>Pseudomonadati</taxon>
        <taxon>Pseudomonadota</taxon>
        <taxon>Gammaproteobacteria</taxon>
        <taxon>Oceanospirillales</taxon>
        <taxon>Halomonadaceae</taxon>
        <taxon>Halomonas</taxon>
    </lineage>
</organism>
<keyword evidence="7" id="KW-0472">Membrane</keyword>
<dbReference type="Gene3D" id="1.10.287.950">
    <property type="entry name" value="Methyl-accepting chemotaxis protein"/>
    <property type="match status" value="1"/>
</dbReference>
<feature type="coiled-coil region" evidence="5">
    <location>
        <begin position="343"/>
        <end position="381"/>
    </location>
</feature>
<dbReference type="Proteomes" id="UP001165308">
    <property type="component" value="Unassembled WGS sequence"/>
</dbReference>
<dbReference type="PANTHER" id="PTHR43531:SF14">
    <property type="entry name" value="METHYL-ACCEPTING CHEMOTAXIS PROTEIN I-RELATED"/>
    <property type="match status" value="1"/>
</dbReference>
<evidence type="ECO:0000256" key="4">
    <source>
        <dbReference type="PROSITE-ProRule" id="PRU00284"/>
    </source>
</evidence>
<comment type="caution">
    <text evidence="10">The sequence shown here is derived from an EMBL/GenBank/DDBJ whole genome shotgun (WGS) entry which is preliminary data.</text>
</comment>
<dbReference type="InterPro" id="IPR051310">
    <property type="entry name" value="MCP_chemotaxis"/>
</dbReference>
<name>A0ABT0SSE9_9GAMM</name>
<feature type="domain" description="HAMP" evidence="9">
    <location>
        <begin position="86"/>
        <end position="138"/>
    </location>
</feature>
<dbReference type="SUPFAM" id="SSF58104">
    <property type="entry name" value="Methyl-accepting chemotaxis protein (MCP) signaling domain"/>
    <property type="match status" value="1"/>
</dbReference>
<evidence type="ECO:0000256" key="1">
    <source>
        <dbReference type="ARBA" id="ARBA00022481"/>
    </source>
</evidence>
<protein>
    <submittedName>
        <fullName evidence="10">Methyl-accepting chemotaxis protein</fullName>
    </submittedName>
</protein>
<dbReference type="InterPro" id="IPR003660">
    <property type="entry name" value="HAMP_dom"/>
</dbReference>
<dbReference type="CDD" id="cd06225">
    <property type="entry name" value="HAMP"/>
    <property type="match status" value="1"/>
</dbReference>